<dbReference type="InterPro" id="IPR023404">
    <property type="entry name" value="rSAM_horseshoe"/>
</dbReference>
<dbReference type="SUPFAM" id="SSF102114">
    <property type="entry name" value="Radical SAM enzymes"/>
    <property type="match status" value="1"/>
</dbReference>
<proteinExistence type="predicted"/>
<gene>
    <name evidence="2" type="ORF">MRX98_09940</name>
</gene>
<dbReference type="AlphaFoldDB" id="A0AA41R500"/>
<dbReference type="NCBIfam" id="TIGR03960">
    <property type="entry name" value="rSAM_fuse_unch"/>
    <property type="match status" value="1"/>
</dbReference>
<dbReference type="InterPro" id="IPR018768">
    <property type="entry name" value="DUF2344"/>
</dbReference>
<accession>A0AA41R500</accession>
<dbReference type="Gene3D" id="3.80.30.20">
    <property type="entry name" value="tm_1862 like domain"/>
    <property type="match status" value="1"/>
</dbReference>
<dbReference type="NCBIfam" id="TIGR03936">
    <property type="entry name" value="sam_1_link_chp"/>
    <property type="match status" value="1"/>
</dbReference>
<dbReference type="InterPro" id="IPR023862">
    <property type="entry name" value="CHP03960_rSAM"/>
</dbReference>
<dbReference type="Pfam" id="PF10105">
    <property type="entry name" value="DUF2344"/>
    <property type="match status" value="1"/>
</dbReference>
<feature type="domain" description="Radical SAM core" evidence="1">
    <location>
        <begin position="258"/>
        <end position="490"/>
    </location>
</feature>
<dbReference type="InterPro" id="IPR045784">
    <property type="entry name" value="Radical_SAM_N2"/>
</dbReference>
<dbReference type="GO" id="GO:0003824">
    <property type="term" value="F:catalytic activity"/>
    <property type="evidence" value="ECO:0007669"/>
    <property type="project" value="InterPro"/>
</dbReference>
<name>A0AA41R500_9BACT</name>
<dbReference type="SFLD" id="SFLDS00029">
    <property type="entry name" value="Radical_SAM"/>
    <property type="match status" value="1"/>
</dbReference>
<dbReference type="RefSeq" id="WP_246906636.1">
    <property type="nucleotide sequence ID" value="NZ_JALJRB010000009.1"/>
</dbReference>
<sequence>MSKQSNTQTEPVQDIMARVEKPSRYLGTEINRVYKDPRSVRLHMALAFPDLYEIGTSHFGLQILYHQLNQRNDIFVERVFAPARDLDQQLRQSHKPLCTLESRTPLGKLHIIGFSLLYELNYTNVLNMLALARIPLRAAQRDQTHPLVIAGGPCVSNPEPMAPFFDAMVFGDGEEVLAQMADVWMAWQAEGADRQTLLHRWARLEGVYIPSFFDARYGEDGLQRLQARHSDHQRVKRAVVCDLDKAPFPDKPIVPFGRPIHDRLRLEISRGCSRGCRFCQAGMIYRPVRERSPQRLLAITDASLRATGYEDLSLLSLSTGDYTCLAALMENLMQRCQRQRVAVSLPSMRADKLTPGLMTQIRSVRKTGFTIAPEAGTQRLRNVINKNIQQEDVVAAVQEAFALGWSVVKLYFMIGLPTETRADLDGIIELVTALKRIKGPARRQGRINVSLTTFIPKAHTPFQWAAQLDAQQAKERLGYLKDRLRMPGVQVKWQQPEMSLLEGWMARGDRRMADVIEAAWQKGALFDGWSDAFNMDLWYEALEACGPDIARSIHKERHLDAPLPWEHMESRVNDAFLRDQWHAARQATTIDDCRQGTCHGCGVCDFDELAPRLFDQCPTVTVSDGKPDAADDGITLALVYTKKGPARLFSHLEVAHIFARALRRAGTDLVYSRGFHPMPRISFDDPLPLGMESEGERMWIKVRSGQDSNRILERLGSQLPEGMRIVAGRIIAGGKRDSAPVVEKYTVELMQNDILRHRLEQFFQAPQWPYLRRTHKGKEHRVDLKACIRSMDWREPLHLTMEIGPAGGVTIRPTDVLMSVFQLNAAAAGRLRTVKATARATPSMGPSAEARN</sequence>
<dbReference type="GO" id="GO:0051536">
    <property type="term" value="F:iron-sulfur cluster binding"/>
    <property type="evidence" value="ECO:0007669"/>
    <property type="project" value="InterPro"/>
</dbReference>
<keyword evidence="3" id="KW-1185">Reference proteome</keyword>
<evidence type="ECO:0000313" key="3">
    <source>
        <dbReference type="Proteomes" id="UP001165427"/>
    </source>
</evidence>
<comment type="caution">
    <text evidence="2">The sequence shown here is derived from an EMBL/GenBank/DDBJ whole genome shotgun (WGS) entry which is preliminary data.</text>
</comment>
<dbReference type="InterPro" id="IPR058240">
    <property type="entry name" value="rSAM_sf"/>
</dbReference>
<dbReference type="Pfam" id="PF04055">
    <property type="entry name" value="Radical_SAM"/>
    <property type="match status" value="1"/>
</dbReference>
<evidence type="ECO:0000259" key="1">
    <source>
        <dbReference type="PROSITE" id="PS51918"/>
    </source>
</evidence>
<dbReference type="PANTHER" id="PTHR42731:SF1">
    <property type="entry name" value="RADICAL SAM DOMAIN PROTEIN"/>
    <property type="match status" value="1"/>
</dbReference>
<dbReference type="InterPro" id="IPR007197">
    <property type="entry name" value="rSAM"/>
</dbReference>
<protein>
    <submittedName>
        <fullName evidence="2">TIGR03960 family B12-binding radical SAM protein</fullName>
    </submittedName>
</protein>
<dbReference type="EMBL" id="JALJRB010000009">
    <property type="protein sequence ID" value="MCJ8500891.1"/>
    <property type="molecule type" value="Genomic_DNA"/>
</dbReference>
<reference evidence="2" key="1">
    <citation type="submission" date="2022-04" db="EMBL/GenBank/DDBJ databases">
        <title>Desulfatitalea alkaliphila sp. nov., a novel anaerobic sulfate-reducing bacterium isolated from terrestrial mud volcano, Taman Peninsula, Russia.</title>
        <authorList>
            <person name="Khomyakova M.A."/>
            <person name="Merkel A.Y."/>
            <person name="Slobodkin A.I."/>
        </authorList>
    </citation>
    <scope>NUCLEOTIDE SEQUENCE</scope>
    <source>
        <strain evidence="2">M08but</strain>
    </source>
</reference>
<dbReference type="InterPro" id="IPR006638">
    <property type="entry name" value="Elp3/MiaA/NifB-like_rSAM"/>
</dbReference>
<organism evidence="2 3">
    <name type="scientific">Desulfatitalea alkaliphila</name>
    <dbReference type="NCBI Taxonomy" id="2929485"/>
    <lineage>
        <taxon>Bacteria</taxon>
        <taxon>Pseudomonadati</taxon>
        <taxon>Thermodesulfobacteriota</taxon>
        <taxon>Desulfobacteria</taxon>
        <taxon>Desulfobacterales</taxon>
        <taxon>Desulfosarcinaceae</taxon>
        <taxon>Desulfatitalea</taxon>
    </lineage>
</organism>
<dbReference type="Proteomes" id="UP001165427">
    <property type="component" value="Unassembled WGS sequence"/>
</dbReference>
<dbReference type="CDD" id="cd01335">
    <property type="entry name" value="Radical_SAM"/>
    <property type="match status" value="1"/>
</dbReference>
<dbReference type="SMART" id="SM00729">
    <property type="entry name" value="Elp3"/>
    <property type="match status" value="1"/>
</dbReference>
<dbReference type="PANTHER" id="PTHR42731">
    <property type="entry name" value="SLL1084 PROTEIN"/>
    <property type="match status" value="1"/>
</dbReference>
<dbReference type="SFLD" id="SFLDG01082">
    <property type="entry name" value="B12-binding_domain_containing"/>
    <property type="match status" value="1"/>
</dbReference>
<dbReference type="PROSITE" id="PS51918">
    <property type="entry name" value="RADICAL_SAM"/>
    <property type="match status" value="1"/>
</dbReference>
<evidence type="ECO:0000313" key="2">
    <source>
        <dbReference type="EMBL" id="MCJ8500891.1"/>
    </source>
</evidence>
<dbReference type="Pfam" id="PF19864">
    <property type="entry name" value="Radical_SAM_N2"/>
    <property type="match status" value="1"/>
</dbReference>